<evidence type="ECO:0000313" key="1">
    <source>
        <dbReference type="EMBL" id="KAK4255439.1"/>
    </source>
</evidence>
<accession>A0AAE1JLS0</accession>
<protein>
    <submittedName>
        <fullName evidence="1">Uncharacterized protein</fullName>
    </submittedName>
</protein>
<dbReference type="Pfam" id="PF12609">
    <property type="entry name" value="DUF3774"/>
    <property type="match status" value="1"/>
</dbReference>
<dbReference type="PANTHER" id="PTHR33090">
    <property type="entry name" value="DUF3774 DOMAIN PROTEIN-RELATED"/>
    <property type="match status" value="1"/>
</dbReference>
<dbReference type="EMBL" id="JAWXYG010000013">
    <property type="protein sequence ID" value="KAK4255439.1"/>
    <property type="molecule type" value="Genomic_DNA"/>
</dbReference>
<evidence type="ECO:0000313" key="2">
    <source>
        <dbReference type="Proteomes" id="UP001293593"/>
    </source>
</evidence>
<name>A0AAE1JLS0_9FABA</name>
<proteinExistence type="predicted"/>
<dbReference type="Proteomes" id="UP001293593">
    <property type="component" value="Unassembled WGS sequence"/>
</dbReference>
<gene>
    <name evidence="1" type="ORF">QN277_008442</name>
</gene>
<dbReference type="AlphaFoldDB" id="A0AAE1JLS0"/>
<keyword evidence="2" id="KW-1185">Reference proteome</keyword>
<dbReference type="InterPro" id="IPR022251">
    <property type="entry name" value="DUF3774_wound-induced"/>
</dbReference>
<organism evidence="1 2">
    <name type="scientific">Acacia crassicarpa</name>
    <name type="common">northern wattle</name>
    <dbReference type="NCBI Taxonomy" id="499986"/>
    <lineage>
        <taxon>Eukaryota</taxon>
        <taxon>Viridiplantae</taxon>
        <taxon>Streptophyta</taxon>
        <taxon>Embryophyta</taxon>
        <taxon>Tracheophyta</taxon>
        <taxon>Spermatophyta</taxon>
        <taxon>Magnoliopsida</taxon>
        <taxon>eudicotyledons</taxon>
        <taxon>Gunneridae</taxon>
        <taxon>Pentapetalae</taxon>
        <taxon>rosids</taxon>
        <taxon>fabids</taxon>
        <taxon>Fabales</taxon>
        <taxon>Fabaceae</taxon>
        <taxon>Caesalpinioideae</taxon>
        <taxon>mimosoid clade</taxon>
        <taxon>Acacieae</taxon>
        <taxon>Acacia</taxon>
    </lineage>
</organism>
<sequence length="74" mass="8282">MCGTRGGWVVATSVGVMEAMKDQGYCRNWNNLIIRSEAQASSVISKKLMTNNEKMNNSEESLRTIMYLSCWLGS</sequence>
<reference evidence="1" key="1">
    <citation type="submission" date="2023-10" db="EMBL/GenBank/DDBJ databases">
        <title>Chromosome-level genome of the transformable northern wattle, Acacia crassicarpa.</title>
        <authorList>
            <person name="Massaro I."/>
            <person name="Sinha N.R."/>
            <person name="Poethig S."/>
            <person name="Leichty A.R."/>
        </authorList>
    </citation>
    <scope>NUCLEOTIDE SEQUENCE</scope>
    <source>
        <strain evidence="1">Acra3RX</strain>
        <tissue evidence="1">Leaf</tissue>
    </source>
</reference>
<comment type="caution">
    <text evidence="1">The sequence shown here is derived from an EMBL/GenBank/DDBJ whole genome shotgun (WGS) entry which is preliminary data.</text>
</comment>